<dbReference type="PROSITE" id="PS50977">
    <property type="entry name" value="HTH_TETR_2"/>
    <property type="match status" value="1"/>
</dbReference>
<evidence type="ECO:0000313" key="1">
    <source>
        <dbReference type="EMBL" id="QHN38950.1"/>
    </source>
</evidence>
<gene>
    <name evidence="1" type="ORF">GII30_07000</name>
</gene>
<dbReference type="RefSeq" id="WP_005186082.1">
    <property type="nucleotide sequence ID" value="NZ_CP045804.1"/>
</dbReference>
<dbReference type="InterPro" id="IPR036271">
    <property type="entry name" value="Tet_transcr_reg_TetR-rel_C_sf"/>
</dbReference>
<dbReference type="SUPFAM" id="SSF46689">
    <property type="entry name" value="Homeodomain-like"/>
    <property type="match status" value="1"/>
</dbReference>
<proteinExistence type="predicted"/>
<dbReference type="PANTHER" id="PTHR30055">
    <property type="entry name" value="HTH-TYPE TRANSCRIPTIONAL REGULATOR RUTR"/>
    <property type="match status" value="1"/>
</dbReference>
<dbReference type="Gene3D" id="1.10.357.10">
    <property type="entry name" value="Tetracycline Repressor, domain 2"/>
    <property type="match status" value="1"/>
</dbReference>
<protein>
    <submittedName>
        <fullName evidence="1">TetR family transcriptional regulator</fullName>
    </submittedName>
</protein>
<dbReference type="Pfam" id="PF13305">
    <property type="entry name" value="TetR_C_33"/>
    <property type="match status" value="1"/>
</dbReference>
<sequence>MTVRRRSPRGSGERLAGEIIDAATELLIDAGDDSAVSIRSVATRVGVTPPSIYLHFADKQELLDAVWLRYFENIDGVLAAACEDVDDPVERLVRMGVAYVRFAVGAPALYRLLDGRTPRKGHSTKGDEVRAASAFGRLDEAVTRLAESGVLPSRDPPAVVLELWAAAHGIASLMICQPDLGWDDDLSHAEHLFTAVCRGMTATGSPRAYGPHTTRDGQE</sequence>
<dbReference type="PANTHER" id="PTHR30055:SF234">
    <property type="entry name" value="HTH-TYPE TRANSCRIPTIONAL REGULATOR BETI"/>
    <property type="match status" value="1"/>
</dbReference>
<dbReference type="InterPro" id="IPR025996">
    <property type="entry name" value="MT1864/Rv1816-like_C"/>
</dbReference>
<organism evidence="1">
    <name type="scientific">Gordonia amarae</name>
    <dbReference type="NCBI Taxonomy" id="36821"/>
    <lineage>
        <taxon>Bacteria</taxon>
        <taxon>Bacillati</taxon>
        <taxon>Actinomycetota</taxon>
        <taxon>Actinomycetes</taxon>
        <taxon>Mycobacteriales</taxon>
        <taxon>Gordoniaceae</taxon>
        <taxon>Gordonia</taxon>
    </lineage>
</organism>
<dbReference type="EMBL" id="CP045810">
    <property type="protein sequence ID" value="QHN38950.1"/>
    <property type="molecule type" value="Genomic_DNA"/>
</dbReference>
<dbReference type="Pfam" id="PF00440">
    <property type="entry name" value="TetR_N"/>
    <property type="match status" value="1"/>
</dbReference>
<dbReference type="SUPFAM" id="SSF48498">
    <property type="entry name" value="Tetracyclin repressor-like, C-terminal domain"/>
    <property type="match status" value="1"/>
</dbReference>
<dbReference type="AlphaFoldDB" id="A0A857KKU9"/>
<dbReference type="GO" id="GO:0003700">
    <property type="term" value="F:DNA-binding transcription factor activity"/>
    <property type="evidence" value="ECO:0007669"/>
    <property type="project" value="TreeGrafter"/>
</dbReference>
<name>A0A857KKU9_9ACTN</name>
<dbReference type="InterPro" id="IPR001647">
    <property type="entry name" value="HTH_TetR"/>
</dbReference>
<dbReference type="InterPro" id="IPR009057">
    <property type="entry name" value="Homeodomain-like_sf"/>
</dbReference>
<dbReference type="GO" id="GO:0000976">
    <property type="term" value="F:transcription cis-regulatory region binding"/>
    <property type="evidence" value="ECO:0007669"/>
    <property type="project" value="TreeGrafter"/>
</dbReference>
<reference evidence="1" key="1">
    <citation type="journal article" date="2021" name="Nat. Microbiol.">
        <title>Cocultivation of an ultrasmall environmental parasitic bacterium with lytic ability against bacteria associated with wastewater foams.</title>
        <authorList>
            <person name="Batinovic S."/>
            <person name="Rose J.J.A."/>
            <person name="Ratcliffe J."/>
            <person name="Seviour R.J."/>
            <person name="Petrovski S."/>
        </authorList>
    </citation>
    <scope>NUCLEOTIDE SEQUENCE</scope>
    <source>
        <strain evidence="1">CON44</strain>
    </source>
</reference>
<dbReference type="InterPro" id="IPR050109">
    <property type="entry name" value="HTH-type_TetR-like_transc_reg"/>
</dbReference>
<accession>A0A857KKU9</accession>